<dbReference type="SUPFAM" id="SSF55729">
    <property type="entry name" value="Acyl-CoA N-acyltransferases (Nat)"/>
    <property type="match status" value="1"/>
</dbReference>
<evidence type="ECO:0000313" key="2">
    <source>
        <dbReference type="EMBL" id="QKJ66689.1"/>
    </source>
</evidence>
<reference evidence="2 3" key="1">
    <citation type="submission" date="2020-05" db="EMBL/GenBank/DDBJ databases">
        <title>Complete genome sequence of Deefgea sp. D17.</title>
        <authorList>
            <person name="Bae J.-W."/>
            <person name="Han J.E."/>
        </authorList>
    </citation>
    <scope>NUCLEOTIDE SEQUENCE [LARGE SCALE GENOMIC DNA]</scope>
    <source>
        <strain evidence="2 3">D17</strain>
    </source>
</reference>
<dbReference type="InterPro" id="IPR016181">
    <property type="entry name" value="Acyl_CoA_acyltransferase"/>
</dbReference>
<dbReference type="PANTHER" id="PTHR43441">
    <property type="entry name" value="RIBOSOMAL-PROTEIN-SERINE ACETYLTRANSFERASE"/>
    <property type="match status" value="1"/>
</dbReference>
<feature type="domain" description="N-acetyltransferase" evidence="1">
    <location>
        <begin position="1"/>
        <end position="164"/>
    </location>
</feature>
<proteinExistence type="predicted"/>
<keyword evidence="2" id="KW-0808">Transferase</keyword>
<dbReference type="InterPro" id="IPR000182">
    <property type="entry name" value="GNAT_dom"/>
</dbReference>
<dbReference type="InterPro" id="IPR051908">
    <property type="entry name" value="Ribosomal_N-acetyltransferase"/>
</dbReference>
<gene>
    <name evidence="2" type="ORF">HQN60_08210</name>
</gene>
<dbReference type="GO" id="GO:1990189">
    <property type="term" value="F:protein N-terminal-serine acetyltransferase activity"/>
    <property type="evidence" value="ECO:0007669"/>
    <property type="project" value="TreeGrafter"/>
</dbReference>
<dbReference type="KEGG" id="dee:HQN60_08210"/>
<organism evidence="2 3">
    <name type="scientific">Deefgea piscis</name>
    <dbReference type="NCBI Taxonomy" id="2739061"/>
    <lineage>
        <taxon>Bacteria</taxon>
        <taxon>Pseudomonadati</taxon>
        <taxon>Pseudomonadota</taxon>
        <taxon>Betaproteobacteria</taxon>
        <taxon>Neisseriales</taxon>
        <taxon>Chitinibacteraceae</taxon>
        <taxon>Deefgea</taxon>
    </lineage>
</organism>
<protein>
    <submittedName>
        <fullName evidence="2">GNAT family N-acetyltransferase</fullName>
    </submittedName>
</protein>
<dbReference type="EMBL" id="CP054143">
    <property type="protein sequence ID" value="QKJ66689.1"/>
    <property type="molecule type" value="Genomic_DNA"/>
</dbReference>
<dbReference type="AlphaFoldDB" id="A0A6M8SVJ0"/>
<dbReference type="PROSITE" id="PS51186">
    <property type="entry name" value="GNAT"/>
    <property type="match status" value="1"/>
</dbReference>
<dbReference type="Gene3D" id="3.40.630.30">
    <property type="match status" value="1"/>
</dbReference>
<accession>A0A6M8SVJ0</accession>
<dbReference type="RefSeq" id="WP_173533193.1">
    <property type="nucleotide sequence ID" value="NZ_CP054143.1"/>
</dbReference>
<dbReference type="PANTHER" id="PTHR43441:SF2">
    <property type="entry name" value="FAMILY ACETYLTRANSFERASE, PUTATIVE (AFU_ORTHOLOGUE AFUA_7G00850)-RELATED"/>
    <property type="match status" value="1"/>
</dbReference>
<evidence type="ECO:0000259" key="1">
    <source>
        <dbReference type="PROSITE" id="PS51186"/>
    </source>
</evidence>
<keyword evidence="3" id="KW-1185">Reference proteome</keyword>
<evidence type="ECO:0000313" key="3">
    <source>
        <dbReference type="Proteomes" id="UP000504844"/>
    </source>
</evidence>
<dbReference type="GO" id="GO:0005737">
    <property type="term" value="C:cytoplasm"/>
    <property type="evidence" value="ECO:0007669"/>
    <property type="project" value="TreeGrafter"/>
</dbReference>
<name>A0A6M8SVJ0_9NEIS</name>
<dbReference type="CDD" id="cd04301">
    <property type="entry name" value="NAT_SF"/>
    <property type="match status" value="1"/>
</dbReference>
<dbReference type="GO" id="GO:0008999">
    <property type="term" value="F:protein-N-terminal-alanine acetyltransferase activity"/>
    <property type="evidence" value="ECO:0007669"/>
    <property type="project" value="TreeGrafter"/>
</dbReference>
<sequence length="178" mass="19412">MILRAATGSDASFLLALRTDPMALKYMPLLKLDLAAMLTRIAAAAQEINLTESAELMYIIELDGVAVGMVGANQRSPMMRYTEVAYSLLPEWRGKGLATQALCLWIELLLSTGYRRLGALISAHNQPSLTLAARVGFVREGVLRQHFLIAGESQDQVVLGLLASEWPQTLQGSQNVPD</sequence>
<dbReference type="Pfam" id="PF13302">
    <property type="entry name" value="Acetyltransf_3"/>
    <property type="match status" value="1"/>
</dbReference>
<dbReference type="Proteomes" id="UP000504844">
    <property type="component" value="Chromosome"/>
</dbReference>